<dbReference type="AlphaFoldDB" id="A0A6B0Y3U5"/>
<dbReference type="GO" id="GO:0052689">
    <property type="term" value="F:carboxylic ester hydrolase activity"/>
    <property type="evidence" value="ECO:0007669"/>
    <property type="project" value="UniProtKB-KW"/>
</dbReference>
<name>A0A6B0Y3U5_9RHOB</name>
<dbReference type="InterPro" id="IPR054579">
    <property type="entry name" value="GCE-like_dom"/>
</dbReference>
<accession>A0A6B0Y3U5</accession>
<keyword evidence="3" id="KW-0378">Hydrolase</keyword>
<evidence type="ECO:0000256" key="2">
    <source>
        <dbReference type="ARBA" id="ARBA00022729"/>
    </source>
</evidence>
<dbReference type="SUPFAM" id="SSF53474">
    <property type="entry name" value="alpha/beta-Hydrolases"/>
    <property type="match status" value="1"/>
</dbReference>
<protein>
    <recommendedName>
        <fullName evidence="4">4-O-methyl-glucuronoyl methylesterase-like domain-containing protein</fullName>
    </recommendedName>
</protein>
<gene>
    <name evidence="5" type="ORF">F4Y60_11935</name>
</gene>
<reference evidence="5" key="1">
    <citation type="submission" date="2019-09" db="EMBL/GenBank/DDBJ databases">
        <title>Characterisation of the sponge microbiome using genome-centric metagenomics.</title>
        <authorList>
            <person name="Engelberts J.P."/>
            <person name="Robbins S.J."/>
            <person name="De Goeij J.M."/>
            <person name="Aranda M."/>
            <person name="Bell S.C."/>
            <person name="Webster N.S."/>
        </authorList>
    </citation>
    <scope>NUCLEOTIDE SEQUENCE</scope>
    <source>
        <strain evidence="5">SB0664_bin_43</strain>
    </source>
</reference>
<sequence>MSLALPLEDAFAGPFPLASLDGPEPLEERQERWRKALSAAIYGPLPPAPAGLEAEARPLGGSSAERIEINMRSANGARTLTVDAALWRPKGSGDAPLIAGLGFAGPVGILADPEFPLDTRARVHCRPELGVENGRLHDLLRGTESHRWPVEMLTARGYAVMVSCYGSWAPDDPDEVMRHGACPFAGLDTGAISLWAWAIQRLLDAAERLGGLDTGQVAVAGHSRLGKAALWAAANDARIGAVLANNSGCAGAAPAGHAVGETLAQMSAAFPHWVRPQGRATALDQHHLIACAAPRKVYVASAEQDLWADPAGSYLALVAASEAWPQTCSWQGIEEMWARSHQTRHAALGHHLRPGGHELLPYDWQRFLDFLDGGHE</sequence>
<feature type="domain" description="4-O-methyl-glucuronoyl methylesterase-like" evidence="4">
    <location>
        <begin position="188"/>
        <end position="324"/>
    </location>
</feature>
<dbReference type="InterPro" id="IPR029058">
    <property type="entry name" value="AB_hydrolase_fold"/>
</dbReference>
<dbReference type="Pfam" id="PF22244">
    <property type="entry name" value="GCE_fung"/>
    <property type="match status" value="1"/>
</dbReference>
<comment type="caution">
    <text evidence="5">The sequence shown here is derived from an EMBL/GenBank/DDBJ whole genome shotgun (WGS) entry which is preliminary data.</text>
</comment>
<proteinExistence type="predicted"/>
<dbReference type="Gene3D" id="3.40.50.1820">
    <property type="entry name" value="alpha/beta hydrolase"/>
    <property type="match status" value="1"/>
</dbReference>
<evidence type="ECO:0000259" key="4">
    <source>
        <dbReference type="Pfam" id="PF22244"/>
    </source>
</evidence>
<organism evidence="5">
    <name type="scientific">Boseongicola sp. SB0664_bin_43</name>
    <dbReference type="NCBI Taxonomy" id="2604844"/>
    <lineage>
        <taxon>Bacteria</taxon>
        <taxon>Pseudomonadati</taxon>
        <taxon>Pseudomonadota</taxon>
        <taxon>Alphaproteobacteria</taxon>
        <taxon>Rhodobacterales</taxon>
        <taxon>Paracoccaceae</taxon>
        <taxon>Boseongicola</taxon>
    </lineage>
</organism>
<evidence type="ECO:0000313" key="5">
    <source>
        <dbReference type="EMBL" id="MXY34772.1"/>
    </source>
</evidence>
<keyword evidence="1" id="KW-0719">Serine esterase</keyword>
<keyword evidence="2" id="KW-0732">Signal</keyword>
<evidence type="ECO:0000256" key="1">
    <source>
        <dbReference type="ARBA" id="ARBA00022487"/>
    </source>
</evidence>
<dbReference type="EMBL" id="VXRY01000487">
    <property type="protein sequence ID" value="MXY34772.1"/>
    <property type="molecule type" value="Genomic_DNA"/>
</dbReference>
<evidence type="ECO:0000256" key="3">
    <source>
        <dbReference type="ARBA" id="ARBA00022801"/>
    </source>
</evidence>